<reference evidence="1" key="1">
    <citation type="journal article" date="2020" name="Stud. Mycol.">
        <title>101 Dothideomycetes genomes: a test case for predicting lifestyles and emergence of pathogens.</title>
        <authorList>
            <person name="Haridas S."/>
            <person name="Albert R."/>
            <person name="Binder M."/>
            <person name="Bloem J."/>
            <person name="Labutti K."/>
            <person name="Salamov A."/>
            <person name="Andreopoulos B."/>
            <person name="Baker S."/>
            <person name="Barry K."/>
            <person name="Bills G."/>
            <person name="Bluhm B."/>
            <person name="Cannon C."/>
            <person name="Castanera R."/>
            <person name="Culley D."/>
            <person name="Daum C."/>
            <person name="Ezra D."/>
            <person name="Gonzalez J."/>
            <person name="Henrissat B."/>
            <person name="Kuo A."/>
            <person name="Liang C."/>
            <person name="Lipzen A."/>
            <person name="Lutzoni F."/>
            <person name="Magnuson J."/>
            <person name="Mondo S."/>
            <person name="Nolan M."/>
            <person name="Ohm R."/>
            <person name="Pangilinan J."/>
            <person name="Park H.-J."/>
            <person name="Ramirez L."/>
            <person name="Alfaro M."/>
            <person name="Sun H."/>
            <person name="Tritt A."/>
            <person name="Yoshinaga Y."/>
            <person name="Zwiers L.-H."/>
            <person name="Turgeon B."/>
            <person name="Goodwin S."/>
            <person name="Spatafora J."/>
            <person name="Crous P."/>
            <person name="Grigoriev I."/>
        </authorList>
    </citation>
    <scope>NUCLEOTIDE SEQUENCE</scope>
    <source>
        <strain evidence="1">CBS 122367</strain>
    </source>
</reference>
<dbReference type="AlphaFoldDB" id="A0A6G1JI29"/>
<gene>
    <name evidence="1" type="ORF">K458DRAFT_462983</name>
</gene>
<sequence>MLYDSDGESTLAKMPSFTSKKETTRVFDAIRRVRRSKLWKKASIIVVVRDGSRSPLQAKCNEFGKGQLSLRGKPPICVTSDTQLHAGVNQATRDPKCSSIWVIVVSGLIPEIYFDIDEDIHGLRIVRVNKVDPEGHLLIDGASRWNGTRLDEWPKGGRGRGLTLGQNVSICPSDLGSGSWSSASSDRFSDEKREQIRSYVRQMSEQPMEGAWWDGMKGPVAALAAISGLAVGTFKASAGLTCNAKGIFFSFKCGSMALQAGGFTFKLAAALKLAAPPVAVGFGTGFGQCFRTGAVSSRGANPGIIG</sequence>
<name>A0A6G1JI29_9PLEO</name>
<dbReference type="EMBL" id="MU005572">
    <property type="protein sequence ID" value="KAF2689803.1"/>
    <property type="molecule type" value="Genomic_DNA"/>
</dbReference>
<dbReference type="OrthoDB" id="5118341at2759"/>
<organism evidence="1 2">
    <name type="scientific">Lentithecium fluviatile CBS 122367</name>
    <dbReference type="NCBI Taxonomy" id="1168545"/>
    <lineage>
        <taxon>Eukaryota</taxon>
        <taxon>Fungi</taxon>
        <taxon>Dikarya</taxon>
        <taxon>Ascomycota</taxon>
        <taxon>Pezizomycotina</taxon>
        <taxon>Dothideomycetes</taxon>
        <taxon>Pleosporomycetidae</taxon>
        <taxon>Pleosporales</taxon>
        <taxon>Massarineae</taxon>
        <taxon>Lentitheciaceae</taxon>
        <taxon>Lentithecium</taxon>
    </lineage>
</organism>
<dbReference type="Proteomes" id="UP000799291">
    <property type="component" value="Unassembled WGS sequence"/>
</dbReference>
<protein>
    <submittedName>
        <fullName evidence="1">Uncharacterized protein</fullName>
    </submittedName>
</protein>
<evidence type="ECO:0000313" key="2">
    <source>
        <dbReference type="Proteomes" id="UP000799291"/>
    </source>
</evidence>
<proteinExistence type="predicted"/>
<accession>A0A6G1JI29</accession>
<evidence type="ECO:0000313" key="1">
    <source>
        <dbReference type="EMBL" id="KAF2689803.1"/>
    </source>
</evidence>
<keyword evidence="2" id="KW-1185">Reference proteome</keyword>